<gene>
    <name evidence="1" type="ORF">GCM10022388_18240</name>
</gene>
<proteinExistence type="predicted"/>
<reference evidence="2" key="1">
    <citation type="journal article" date="2019" name="Int. J. Syst. Evol. Microbiol.">
        <title>The Global Catalogue of Microorganisms (GCM) 10K type strain sequencing project: providing services to taxonomists for standard genome sequencing and annotation.</title>
        <authorList>
            <consortium name="The Broad Institute Genomics Platform"/>
            <consortium name="The Broad Institute Genome Sequencing Center for Infectious Disease"/>
            <person name="Wu L."/>
            <person name="Ma J."/>
        </authorList>
    </citation>
    <scope>NUCLEOTIDE SEQUENCE [LARGE SCALE GENOMIC DNA]</scope>
    <source>
        <strain evidence="2">JCM 17068</strain>
    </source>
</reference>
<comment type="caution">
    <text evidence="1">The sequence shown here is derived from an EMBL/GenBank/DDBJ whole genome shotgun (WGS) entry which is preliminary data.</text>
</comment>
<protein>
    <submittedName>
        <fullName evidence="1">Uncharacterized protein</fullName>
    </submittedName>
</protein>
<evidence type="ECO:0000313" key="1">
    <source>
        <dbReference type="EMBL" id="GAA4052337.1"/>
    </source>
</evidence>
<dbReference type="EMBL" id="BAABCS010000017">
    <property type="protein sequence ID" value="GAA4052337.1"/>
    <property type="molecule type" value="Genomic_DNA"/>
</dbReference>
<evidence type="ECO:0000313" key="2">
    <source>
        <dbReference type="Proteomes" id="UP001500426"/>
    </source>
</evidence>
<accession>A0ABP7UTE1</accession>
<dbReference type="RefSeq" id="WP_345093838.1">
    <property type="nucleotide sequence ID" value="NZ_BAABCS010000017.1"/>
</dbReference>
<keyword evidence="2" id="KW-1185">Reference proteome</keyword>
<organism evidence="1 2">
    <name type="scientific">Flavobacterium chungnamense</name>
    <dbReference type="NCBI Taxonomy" id="706182"/>
    <lineage>
        <taxon>Bacteria</taxon>
        <taxon>Pseudomonadati</taxon>
        <taxon>Bacteroidota</taxon>
        <taxon>Flavobacteriia</taxon>
        <taxon>Flavobacteriales</taxon>
        <taxon>Flavobacteriaceae</taxon>
        <taxon>Flavobacterium</taxon>
    </lineage>
</organism>
<name>A0ABP7UTE1_9FLAO</name>
<sequence length="158" mass="18055">MIFTSKKKKTAKVIQRATKDVVSDRNLATICGNMTSNENAASYLCTEVMLQRIHALVFVFNRKFHREYDWATLNFVTTCIEQGIQEGTGNQTLNPIIMKGLSRLMSMEGSGPERMNKLFNSSAQLVIEQDKQLNQDELINFIDKDVESFVMGLDKYFQ</sequence>
<dbReference type="Proteomes" id="UP001500426">
    <property type="component" value="Unassembled WGS sequence"/>
</dbReference>